<accession>A0A8X6VJJ1</accession>
<evidence type="ECO:0000313" key="3">
    <source>
        <dbReference type="Proteomes" id="UP000887159"/>
    </source>
</evidence>
<proteinExistence type="predicted"/>
<reference evidence="2" key="1">
    <citation type="submission" date="2020-08" db="EMBL/GenBank/DDBJ databases">
        <title>Multicomponent nature underlies the extraordinary mechanical properties of spider dragline silk.</title>
        <authorList>
            <person name="Kono N."/>
            <person name="Nakamura H."/>
            <person name="Mori M."/>
            <person name="Yoshida Y."/>
            <person name="Ohtoshi R."/>
            <person name="Malay A.D."/>
            <person name="Moran D.A.P."/>
            <person name="Tomita M."/>
            <person name="Numata K."/>
            <person name="Arakawa K."/>
        </authorList>
    </citation>
    <scope>NUCLEOTIDE SEQUENCE</scope>
</reference>
<sequence length="96" mass="11019">MAEICGKREAAGNAATSELTRERINQRVDSRREGQRSWAEKLGATGTVADFFVNPKPLAHADTLRDVLPREEHHRFQRKTSRNRYEVLIGENKMQN</sequence>
<feature type="compositionally biased region" description="Basic and acidic residues" evidence="1">
    <location>
        <begin position="1"/>
        <end position="10"/>
    </location>
</feature>
<dbReference type="EMBL" id="BMAU01021357">
    <property type="protein sequence ID" value="GFY21097.1"/>
    <property type="molecule type" value="Genomic_DNA"/>
</dbReference>
<dbReference type="AlphaFoldDB" id="A0A8X6VJJ1"/>
<evidence type="ECO:0000313" key="2">
    <source>
        <dbReference type="EMBL" id="GFY21097.1"/>
    </source>
</evidence>
<feature type="region of interest" description="Disordered" evidence="1">
    <location>
        <begin position="1"/>
        <end position="38"/>
    </location>
</feature>
<dbReference type="Proteomes" id="UP000887159">
    <property type="component" value="Unassembled WGS sequence"/>
</dbReference>
<evidence type="ECO:0000256" key="1">
    <source>
        <dbReference type="SAM" id="MobiDB-lite"/>
    </source>
</evidence>
<organism evidence="2 3">
    <name type="scientific">Trichonephila clavipes</name>
    <name type="common">Golden silk orbweaver</name>
    <name type="synonym">Nephila clavipes</name>
    <dbReference type="NCBI Taxonomy" id="2585209"/>
    <lineage>
        <taxon>Eukaryota</taxon>
        <taxon>Metazoa</taxon>
        <taxon>Ecdysozoa</taxon>
        <taxon>Arthropoda</taxon>
        <taxon>Chelicerata</taxon>
        <taxon>Arachnida</taxon>
        <taxon>Araneae</taxon>
        <taxon>Araneomorphae</taxon>
        <taxon>Entelegynae</taxon>
        <taxon>Araneoidea</taxon>
        <taxon>Nephilidae</taxon>
        <taxon>Trichonephila</taxon>
    </lineage>
</organism>
<gene>
    <name evidence="2" type="ORF">TNCV_3991411</name>
</gene>
<protein>
    <submittedName>
        <fullName evidence="2">Uncharacterized protein</fullName>
    </submittedName>
</protein>
<keyword evidence="3" id="KW-1185">Reference proteome</keyword>
<name>A0A8X6VJJ1_TRICX</name>
<feature type="compositionally biased region" description="Basic and acidic residues" evidence="1">
    <location>
        <begin position="19"/>
        <end position="38"/>
    </location>
</feature>
<comment type="caution">
    <text evidence="2">The sequence shown here is derived from an EMBL/GenBank/DDBJ whole genome shotgun (WGS) entry which is preliminary data.</text>
</comment>